<sequence length="255" mass="28116">MLLKSNHDRNPQVDQFVIQVLNSPKVRPDSPFNLIGEENLHSHTETVCGTTTSAPIVKYSGDHYLGGATTPSVNRLPHLFTHLHRPSASANCGSSTPHRLVLPAGANSCFVVGRLPRGSSTPAGAANARRLVEVLRLPTRCGNHIVALHIRNPLAASTLLYSHGNAADLGHMYDLFLELSIRLRRQRPRINPNLHHRKSSRRQFESKGAAIHEWIQIDANRFSRLASRVTNSIMNAVNICAECVSMADFVFICAM</sequence>
<organism evidence="1">
    <name type="scientific">Ananas comosus var. bracteatus</name>
    <name type="common">red pineapple</name>
    <dbReference type="NCBI Taxonomy" id="296719"/>
    <lineage>
        <taxon>Eukaryota</taxon>
        <taxon>Viridiplantae</taxon>
        <taxon>Streptophyta</taxon>
        <taxon>Embryophyta</taxon>
        <taxon>Tracheophyta</taxon>
        <taxon>Spermatophyta</taxon>
        <taxon>Magnoliopsida</taxon>
        <taxon>Liliopsida</taxon>
        <taxon>Poales</taxon>
        <taxon>Bromeliaceae</taxon>
        <taxon>Bromelioideae</taxon>
        <taxon>Ananas</taxon>
    </lineage>
</organism>
<protein>
    <submittedName>
        <fullName evidence="1">Uncharacterized protein</fullName>
    </submittedName>
</protein>
<dbReference type="AlphaFoldDB" id="A0A6V7NJF2"/>
<name>A0A6V7NJF2_ANACO</name>
<evidence type="ECO:0000313" key="1">
    <source>
        <dbReference type="EMBL" id="CAD1818657.1"/>
    </source>
</evidence>
<dbReference type="EMBL" id="LR862139">
    <property type="protein sequence ID" value="CAD1818657.1"/>
    <property type="molecule type" value="Genomic_DNA"/>
</dbReference>
<gene>
    <name evidence="1" type="ORF">CB5_LOCUS1868</name>
</gene>
<accession>A0A6V7NJF2</accession>
<proteinExistence type="predicted"/>
<reference evidence="1" key="1">
    <citation type="submission" date="2020-07" db="EMBL/GenBank/DDBJ databases">
        <authorList>
            <person name="Lin J."/>
        </authorList>
    </citation>
    <scope>NUCLEOTIDE SEQUENCE</scope>
</reference>